<accession>A0A5B9Q5Z2</accession>
<evidence type="ECO:0000256" key="4">
    <source>
        <dbReference type="ARBA" id="ARBA00023125"/>
    </source>
</evidence>
<dbReference type="InterPro" id="IPR001207">
    <property type="entry name" value="Transposase_mutator"/>
</dbReference>
<keyword evidence="7" id="KW-1185">Reference proteome</keyword>
<dbReference type="RefSeq" id="WP_148073060.1">
    <property type="nucleotide sequence ID" value="NZ_CP042913.1"/>
</dbReference>
<dbReference type="EMBL" id="CP042913">
    <property type="protein sequence ID" value="QEG34407.1"/>
    <property type="molecule type" value="Genomic_DNA"/>
</dbReference>
<dbReference type="GO" id="GO:0003677">
    <property type="term" value="F:DNA binding"/>
    <property type="evidence" value="ECO:0007669"/>
    <property type="project" value="UniProtKB-KW"/>
</dbReference>
<evidence type="ECO:0000256" key="1">
    <source>
        <dbReference type="ARBA" id="ARBA00002190"/>
    </source>
</evidence>
<dbReference type="GO" id="GO:0006313">
    <property type="term" value="P:DNA transposition"/>
    <property type="evidence" value="ECO:0007669"/>
    <property type="project" value="InterPro"/>
</dbReference>
<evidence type="ECO:0000313" key="7">
    <source>
        <dbReference type="Proteomes" id="UP000323917"/>
    </source>
</evidence>
<keyword evidence="4" id="KW-0238">DNA-binding</keyword>
<dbReference type="Proteomes" id="UP000323917">
    <property type="component" value="Chromosome"/>
</dbReference>
<comment type="function">
    <text evidence="1">Required for the transposition of the insertion element.</text>
</comment>
<evidence type="ECO:0000256" key="5">
    <source>
        <dbReference type="ARBA" id="ARBA00023172"/>
    </source>
</evidence>
<reference evidence="6 7" key="1">
    <citation type="submission" date="2019-08" db="EMBL/GenBank/DDBJ databases">
        <title>Deep-cultivation of Planctomycetes and their phenomic and genomic characterization uncovers novel biology.</title>
        <authorList>
            <person name="Wiegand S."/>
            <person name="Jogler M."/>
            <person name="Boedeker C."/>
            <person name="Pinto D."/>
            <person name="Vollmers J."/>
            <person name="Rivas-Marin E."/>
            <person name="Kohn T."/>
            <person name="Peeters S.H."/>
            <person name="Heuer A."/>
            <person name="Rast P."/>
            <person name="Oberbeckmann S."/>
            <person name="Bunk B."/>
            <person name="Jeske O."/>
            <person name="Meyerdierks A."/>
            <person name="Storesund J.E."/>
            <person name="Kallscheuer N."/>
            <person name="Luecker S."/>
            <person name="Lage O.M."/>
            <person name="Pohl T."/>
            <person name="Merkel B.J."/>
            <person name="Hornburger P."/>
            <person name="Mueller R.-W."/>
            <person name="Bruemmer F."/>
            <person name="Labrenz M."/>
            <person name="Spormann A.M."/>
            <person name="Op den Camp H."/>
            <person name="Overmann J."/>
            <person name="Amann R."/>
            <person name="Jetten M.S.M."/>
            <person name="Mascher T."/>
            <person name="Medema M.H."/>
            <person name="Devos D.P."/>
            <person name="Kaster A.-K."/>
            <person name="Ovreas L."/>
            <person name="Rohde M."/>
            <person name="Galperin M.Y."/>
            <person name="Jogler C."/>
        </authorList>
    </citation>
    <scope>NUCLEOTIDE SEQUENCE [LARGE SCALE GENOMIC DNA]</scope>
    <source>
        <strain evidence="6 7">Pr1d</strain>
    </source>
</reference>
<keyword evidence="3" id="KW-0815">Transposition</keyword>
<proteinExistence type="inferred from homology"/>
<dbReference type="OrthoDB" id="165209at2"/>
<dbReference type="KEGG" id="bgok:Pr1d_16840"/>
<protein>
    <submittedName>
        <fullName evidence="6">Transposase, Mutator family</fullName>
    </submittedName>
</protein>
<evidence type="ECO:0000313" key="6">
    <source>
        <dbReference type="EMBL" id="QEG34407.1"/>
    </source>
</evidence>
<dbReference type="GO" id="GO:0004803">
    <property type="term" value="F:transposase activity"/>
    <property type="evidence" value="ECO:0007669"/>
    <property type="project" value="InterPro"/>
</dbReference>
<evidence type="ECO:0000256" key="3">
    <source>
        <dbReference type="ARBA" id="ARBA00022578"/>
    </source>
</evidence>
<gene>
    <name evidence="6" type="ORF">Pr1d_16840</name>
</gene>
<evidence type="ECO:0000256" key="2">
    <source>
        <dbReference type="ARBA" id="ARBA00010961"/>
    </source>
</evidence>
<organism evidence="6 7">
    <name type="scientific">Bythopirellula goksoeyrii</name>
    <dbReference type="NCBI Taxonomy" id="1400387"/>
    <lineage>
        <taxon>Bacteria</taxon>
        <taxon>Pseudomonadati</taxon>
        <taxon>Planctomycetota</taxon>
        <taxon>Planctomycetia</taxon>
        <taxon>Pirellulales</taxon>
        <taxon>Lacipirellulaceae</taxon>
        <taxon>Bythopirellula</taxon>
    </lineage>
</organism>
<dbReference type="AlphaFoldDB" id="A0A5B9Q5Z2"/>
<comment type="similarity">
    <text evidence="2">Belongs to the transposase mutator family.</text>
</comment>
<sequence>MPRKDFIGIFLLSVIGWQEVMGAPVDGRKELLAVVVGVRDSEQSWYKLLIDRKHRGLTMAPKLGIGDGVLGFWAALR</sequence>
<dbReference type="Pfam" id="PF00872">
    <property type="entry name" value="Transposase_mut"/>
    <property type="match status" value="1"/>
</dbReference>
<keyword evidence="5" id="KW-0233">DNA recombination</keyword>
<name>A0A5B9Q5Z2_9BACT</name>